<dbReference type="Gene3D" id="1.10.1740.10">
    <property type="match status" value="1"/>
</dbReference>
<organism evidence="8 9">
    <name type="scientific">Neoroseomonas lacus</name>
    <dbReference type="NCBI Taxonomy" id="287609"/>
    <lineage>
        <taxon>Bacteria</taxon>
        <taxon>Pseudomonadati</taxon>
        <taxon>Pseudomonadota</taxon>
        <taxon>Alphaproteobacteria</taxon>
        <taxon>Acetobacterales</taxon>
        <taxon>Acetobacteraceae</taxon>
        <taxon>Neoroseomonas</taxon>
    </lineage>
</organism>
<evidence type="ECO:0000259" key="7">
    <source>
        <dbReference type="Pfam" id="PF08281"/>
    </source>
</evidence>
<dbReference type="Pfam" id="PF04542">
    <property type="entry name" value="Sigma70_r2"/>
    <property type="match status" value="1"/>
</dbReference>
<keyword evidence="4" id="KW-0238">DNA-binding</keyword>
<dbReference type="AlphaFoldDB" id="A0A917NWJ8"/>
<evidence type="ECO:0000313" key="8">
    <source>
        <dbReference type="EMBL" id="GGJ35425.1"/>
    </source>
</evidence>
<reference evidence="8" key="1">
    <citation type="journal article" date="2014" name="Int. J. Syst. Evol. Microbiol.">
        <title>Complete genome sequence of Corynebacterium casei LMG S-19264T (=DSM 44701T), isolated from a smear-ripened cheese.</title>
        <authorList>
            <consortium name="US DOE Joint Genome Institute (JGI-PGF)"/>
            <person name="Walter F."/>
            <person name="Albersmeier A."/>
            <person name="Kalinowski J."/>
            <person name="Ruckert C."/>
        </authorList>
    </citation>
    <scope>NUCLEOTIDE SEQUENCE</scope>
    <source>
        <strain evidence="8">CGMCC 1.3617</strain>
    </source>
</reference>
<keyword evidence="3" id="KW-0731">Sigma factor</keyword>
<dbReference type="SUPFAM" id="SSF88659">
    <property type="entry name" value="Sigma3 and sigma4 domains of RNA polymerase sigma factors"/>
    <property type="match status" value="1"/>
</dbReference>
<comment type="similarity">
    <text evidence="1">Belongs to the sigma-70 factor family. ECF subfamily.</text>
</comment>
<sequence>MRAALTAAAAAPEDACLMARIAAGDETAFRHFADRHVGRMLRLAQSILGSAAEADEVAQEALLRVWRHAARWDGARGQPGTWVHTIVARLCVDRLRQRRHEPIDAASEVADPAPSALEALSSRREVLALRAALASLPERQRVALTLFYQEELAGTEAAETLGLNLRAFWSLLERARRALRDQMQRHAGPDGRM</sequence>
<dbReference type="GO" id="GO:0003677">
    <property type="term" value="F:DNA binding"/>
    <property type="evidence" value="ECO:0007669"/>
    <property type="project" value="UniProtKB-KW"/>
</dbReference>
<keyword evidence="2" id="KW-0805">Transcription regulation</keyword>
<evidence type="ECO:0000256" key="2">
    <source>
        <dbReference type="ARBA" id="ARBA00023015"/>
    </source>
</evidence>
<dbReference type="PANTHER" id="PTHR43133:SF8">
    <property type="entry name" value="RNA POLYMERASE SIGMA FACTOR HI_1459-RELATED"/>
    <property type="match status" value="1"/>
</dbReference>
<dbReference type="InterPro" id="IPR013324">
    <property type="entry name" value="RNA_pol_sigma_r3/r4-like"/>
</dbReference>
<gene>
    <name evidence="8" type="ORF">GCM10011320_48970</name>
</gene>
<evidence type="ECO:0000256" key="1">
    <source>
        <dbReference type="ARBA" id="ARBA00010641"/>
    </source>
</evidence>
<comment type="caution">
    <text evidence="8">The sequence shown here is derived from an EMBL/GenBank/DDBJ whole genome shotgun (WGS) entry which is preliminary data.</text>
</comment>
<evidence type="ECO:0000256" key="4">
    <source>
        <dbReference type="ARBA" id="ARBA00023125"/>
    </source>
</evidence>
<dbReference type="Pfam" id="PF08281">
    <property type="entry name" value="Sigma70_r4_2"/>
    <property type="match status" value="1"/>
</dbReference>
<dbReference type="InterPro" id="IPR007627">
    <property type="entry name" value="RNA_pol_sigma70_r2"/>
</dbReference>
<proteinExistence type="inferred from homology"/>
<dbReference type="SUPFAM" id="SSF88946">
    <property type="entry name" value="Sigma2 domain of RNA polymerase sigma factors"/>
    <property type="match status" value="1"/>
</dbReference>
<evidence type="ECO:0000256" key="5">
    <source>
        <dbReference type="ARBA" id="ARBA00023163"/>
    </source>
</evidence>
<dbReference type="InterPro" id="IPR039425">
    <property type="entry name" value="RNA_pol_sigma-70-like"/>
</dbReference>
<feature type="domain" description="RNA polymerase sigma-70 region 2" evidence="6">
    <location>
        <begin position="34"/>
        <end position="99"/>
    </location>
</feature>
<evidence type="ECO:0000313" key="9">
    <source>
        <dbReference type="Proteomes" id="UP000661507"/>
    </source>
</evidence>
<feature type="domain" description="RNA polymerase sigma factor 70 region 4 type 2" evidence="7">
    <location>
        <begin position="128"/>
        <end position="179"/>
    </location>
</feature>
<accession>A0A917NWJ8</accession>
<dbReference type="GO" id="GO:0016987">
    <property type="term" value="F:sigma factor activity"/>
    <property type="evidence" value="ECO:0007669"/>
    <property type="project" value="UniProtKB-KW"/>
</dbReference>
<dbReference type="NCBIfam" id="TIGR02937">
    <property type="entry name" value="sigma70-ECF"/>
    <property type="match status" value="1"/>
</dbReference>
<keyword evidence="9" id="KW-1185">Reference proteome</keyword>
<keyword evidence="5" id="KW-0804">Transcription</keyword>
<dbReference type="InterPro" id="IPR013325">
    <property type="entry name" value="RNA_pol_sigma_r2"/>
</dbReference>
<protein>
    <submittedName>
        <fullName evidence="8">RNA polymerase sigma factor</fullName>
    </submittedName>
</protein>
<evidence type="ECO:0000259" key="6">
    <source>
        <dbReference type="Pfam" id="PF04542"/>
    </source>
</evidence>
<dbReference type="Proteomes" id="UP000661507">
    <property type="component" value="Unassembled WGS sequence"/>
</dbReference>
<name>A0A917NWJ8_9PROT</name>
<dbReference type="Gene3D" id="1.10.10.10">
    <property type="entry name" value="Winged helix-like DNA-binding domain superfamily/Winged helix DNA-binding domain"/>
    <property type="match status" value="1"/>
</dbReference>
<dbReference type="GO" id="GO:0006352">
    <property type="term" value="P:DNA-templated transcription initiation"/>
    <property type="evidence" value="ECO:0007669"/>
    <property type="project" value="InterPro"/>
</dbReference>
<dbReference type="RefSeq" id="WP_188971765.1">
    <property type="nucleotide sequence ID" value="NZ_BMKW01000014.1"/>
</dbReference>
<dbReference type="EMBL" id="BMKW01000014">
    <property type="protein sequence ID" value="GGJ35425.1"/>
    <property type="molecule type" value="Genomic_DNA"/>
</dbReference>
<evidence type="ECO:0000256" key="3">
    <source>
        <dbReference type="ARBA" id="ARBA00023082"/>
    </source>
</evidence>
<reference evidence="8" key="2">
    <citation type="submission" date="2020-09" db="EMBL/GenBank/DDBJ databases">
        <authorList>
            <person name="Sun Q."/>
            <person name="Zhou Y."/>
        </authorList>
    </citation>
    <scope>NUCLEOTIDE SEQUENCE</scope>
    <source>
        <strain evidence="8">CGMCC 1.3617</strain>
    </source>
</reference>
<dbReference type="InterPro" id="IPR036388">
    <property type="entry name" value="WH-like_DNA-bd_sf"/>
</dbReference>
<dbReference type="PANTHER" id="PTHR43133">
    <property type="entry name" value="RNA POLYMERASE ECF-TYPE SIGMA FACTO"/>
    <property type="match status" value="1"/>
</dbReference>
<dbReference type="InterPro" id="IPR013249">
    <property type="entry name" value="RNA_pol_sigma70_r4_t2"/>
</dbReference>
<dbReference type="InterPro" id="IPR014284">
    <property type="entry name" value="RNA_pol_sigma-70_dom"/>
</dbReference>